<evidence type="ECO:0000313" key="5">
    <source>
        <dbReference type="Proteomes" id="UP000237061"/>
    </source>
</evidence>
<comment type="similarity">
    <text evidence="3">Belongs to the UreF family.</text>
</comment>
<reference evidence="4 5" key="1">
    <citation type="submission" date="2018-01" db="EMBL/GenBank/DDBJ databases">
        <title>Arthrobacter sp. nov., from glaciers in China.</title>
        <authorList>
            <person name="Liu Q."/>
            <person name="Xin Y.-H."/>
        </authorList>
    </citation>
    <scope>NUCLEOTIDE SEQUENCE [LARGE SCALE GENOMIC DNA]</scope>
    <source>
        <strain evidence="4 5">HLT2-12-2</strain>
    </source>
</reference>
<comment type="subunit">
    <text evidence="3">UreD, UreF and UreG form a complex that acts as a GTP-hydrolysis-dependent molecular chaperone, activating the urease apoprotein by helping to assemble the nickel containing metallocenter of UreC. The UreE protein probably delivers the nickel.</text>
</comment>
<proteinExistence type="inferred from homology"/>
<evidence type="ECO:0000313" key="4">
    <source>
        <dbReference type="EMBL" id="POH72576.1"/>
    </source>
</evidence>
<keyword evidence="2 3" id="KW-0143">Chaperone</keyword>
<organism evidence="4 5">
    <name type="scientific">Arthrobacter glacialis</name>
    <dbReference type="NCBI Taxonomy" id="1664"/>
    <lineage>
        <taxon>Bacteria</taxon>
        <taxon>Bacillati</taxon>
        <taxon>Actinomycetota</taxon>
        <taxon>Actinomycetes</taxon>
        <taxon>Micrococcales</taxon>
        <taxon>Micrococcaceae</taxon>
        <taxon>Arthrobacter</taxon>
    </lineage>
</organism>
<dbReference type="RefSeq" id="WP_103466506.1">
    <property type="nucleotide sequence ID" value="NZ_PPXC01000012.1"/>
</dbReference>
<dbReference type="EMBL" id="PPXC01000012">
    <property type="protein sequence ID" value="POH72576.1"/>
    <property type="molecule type" value="Genomic_DNA"/>
</dbReference>
<dbReference type="Proteomes" id="UP000237061">
    <property type="component" value="Unassembled WGS sequence"/>
</dbReference>
<dbReference type="PANTHER" id="PTHR33620:SF1">
    <property type="entry name" value="UREASE ACCESSORY PROTEIN F"/>
    <property type="match status" value="1"/>
</dbReference>
<dbReference type="AlphaFoldDB" id="A0A2S3ZTJ0"/>
<evidence type="ECO:0000256" key="2">
    <source>
        <dbReference type="ARBA" id="ARBA00023186"/>
    </source>
</evidence>
<name>A0A2S3ZTJ0_ARTGL</name>
<evidence type="ECO:0000256" key="1">
    <source>
        <dbReference type="ARBA" id="ARBA00022988"/>
    </source>
</evidence>
<gene>
    <name evidence="3" type="primary">ureF</name>
    <name evidence="4" type="ORF">CVS27_14430</name>
</gene>
<dbReference type="PANTHER" id="PTHR33620">
    <property type="entry name" value="UREASE ACCESSORY PROTEIN F"/>
    <property type="match status" value="1"/>
</dbReference>
<dbReference type="Gene3D" id="1.10.4190.10">
    <property type="entry name" value="Urease accessory protein UreF"/>
    <property type="match status" value="1"/>
</dbReference>
<keyword evidence="1 3" id="KW-0996">Nickel insertion</keyword>
<comment type="caution">
    <text evidence="4">The sequence shown here is derived from an EMBL/GenBank/DDBJ whole genome shotgun (WGS) entry which is preliminary data.</text>
</comment>
<keyword evidence="5" id="KW-1185">Reference proteome</keyword>
<dbReference type="Pfam" id="PF01730">
    <property type="entry name" value="UreF"/>
    <property type="match status" value="1"/>
</dbReference>
<sequence>MPNTATKRIAVTFDAGASVALATPVPPGYLLPLLQLSDSALPTGAFSHSLGLESFLHRGLVHDEATFSDWLTQFIRIQLVHSDGLAIRFVFEAETEAEIHRVDRELHASALPREIRAAGVKMGARMLDIAGSVFPCQELENYAAAVARGDCAGHPAMAFAIAGKSLGVPLAELLGTYMFSAVTSLTQNAIRGIPIGQSAGQRVLRAAHQEVSDGVVLAQTLGREDFGVTAPGLEIAQMQHERQRARMFMS</sequence>
<dbReference type="GO" id="GO:0005737">
    <property type="term" value="C:cytoplasm"/>
    <property type="evidence" value="ECO:0007669"/>
    <property type="project" value="UniProtKB-SubCell"/>
</dbReference>
<dbReference type="InterPro" id="IPR038277">
    <property type="entry name" value="UreF_sf"/>
</dbReference>
<keyword evidence="3" id="KW-0963">Cytoplasm</keyword>
<dbReference type="GO" id="GO:0016151">
    <property type="term" value="F:nickel cation binding"/>
    <property type="evidence" value="ECO:0007669"/>
    <property type="project" value="UniProtKB-UniRule"/>
</dbReference>
<evidence type="ECO:0000256" key="3">
    <source>
        <dbReference type="HAMAP-Rule" id="MF_01385"/>
    </source>
</evidence>
<comment type="function">
    <text evidence="3">Required for maturation of urease via the functional incorporation of the urease nickel metallocenter.</text>
</comment>
<protein>
    <recommendedName>
        <fullName evidence="3">Urease accessory protein UreF</fullName>
    </recommendedName>
</protein>
<dbReference type="HAMAP" id="MF_01385">
    <property type="entry name" value="UreF"/>
    <property type="match status" value="1"/>
</dbReference>
<dbReference type="PIRSF" id="PIRSF009467">
    <property type="entry name" value="Ureas_acces_UreF"/>
    <property type="match status" value="1"/>
</dbReference>
<dbReference type="InterPro" id="IPR002639">
    <property type="entry name" value="UreF"/>
</dbReference>
<accession>A0A2S3ZTJ0</accession>
<comment type="subcellular location">
    <subcellularLocation>
        <location evidence="3">Cytoplasm</location>
    </subcellularLocation>
</comment>